<name>A0A2H1E5M8_9FLAO</name>
<dbReference type="SUPFAM" id="SSF160631">
    <property type="entry name" value="SMI1/KNR4-like"/>
    <property type="match status" value="1"/>
</dbReference>
<protein>
    <recommendedName>
        <fullName evidence="1">Knr4/Smi1-like domain-containing protein</fullName>
    </recommendedName>
</protein>
<dbReference type="Proteomes" id="UP000231564">
    <property type="component" value="Chromosome MARIT"/>
</dbReference>
<feature type="domain" description="Knr4/Smi1-like" evidence="1">
    <location>
        <begin position="41"/>
        <end position="192"/>
    </location>
</feature>
<dbReference type="RefSeq" id="WP_231975170.1">
    <property type="nucleotide sequence ID" value="NZ_BAUG01000033.1"/>
</dbReference>
<organism evidence="2 3">
    <name type="scientific">Tenacibaculum maritimum NCIMB 2154</name>
    <dbReference type="NCBI Taxonomy" id="1349785"/>
    <lineage>
        <taxon>Bacteria</taxon>
        <taxon>Pseudomonadati</taxon>
        <taxon>Bacteroidota</taxon>
        <taxon>Flavobacteriia</taxon>
        <taxon>Flavobacteriales</taxon>
        <taxon>Flavobacteriaceae</taxon>
        <taxon>Tenacibaculum</taxon>
    </lineage>
</organism>
<keyword evidence="3" id="KW-1185">Reference proteome</keyword>
<reference evidence="2 3" key="1">
    <citation type="submission" date="2016-11" db="EMBL/GenBank/DDBJ databases">
        <authorList>
            <person name="Jaros S."/>
            <person name="Januszkiewicz K."/>
            <person name="Wedrychowicz H."/>
        </authorList>
    </citation>
    <scope>NUCLEOTIDE SEQUENCE [LARGE SCALE GENOMIC DNA]</scope>
    <source>
        <strain evidence="2">NCIMB 2154T</strain>
    </source>
</reference>
<evidence type="ECO:0000313" key="3">
    <source>
        <dbReference type="Proteomes" id="UP000231564"/>
    </source>
</evidence>
<dbReference type="EMBL" id="LT634361">
    <property type="protein sequence ID" value="SFZ80048.1"/>
    <property type="molecule type" value="Genomic_DNA"/>
</dbReference>
<dbReference type="Gene3D" id="3.40.1580.10">
    <property type="entry name" value="SMI1/KNR4-like"/>
    <property type="match status" value="1"/>
</dbReference>
<dbReference type="AlphaFoldDB" id="A0A2H1E5M8"/>
<evidence type="ECO:0000313" key="2">
    <source>
        <dbReference type="EMBL" id="SFZ80048.1"/>
    </source>
</evidence>
<sequence>MYVSPIGNHVMVKEYIKGLKNAYINANEKELWEHFEAIKHGASKEALKALKEVYQDVPDELIDLLKYVDGTYWRRYKDEEIAFYFLGADLCEYPYYLLSTHEIIEHKNDAVKYYADYIEREYEGVAIDDKIIDKAAQLDWLHFSDCMNNGGTSQLFIDFSPSEKGKKGQIVRFLHDPDEFKVIADSFASYLKKLMEHDYDFISEGL</sequence>
<dbReference type="STRING" id="1349785.GCA_000509405_00988"/>
<dbReference type="Pfam" id="PF09346">
    <property type="entry name" value="SMI1_KNR4"/>
    <property type="match status" value="1"/>
</dbReference>
<dbReference type="InterPro" id="IPR018958">
    <property type="entry name" value="Knr4/Smi1-like_dom"/>
</dbReference>
<proteinExistence type="predicted"/>
<dbReference type="GeneID" id="47721736"/>
<dbReference type="InterPro" id="IPR037883">
    <property type="entry name" value="Knr4/Smi1-like_sf"/>
</dbReference>
<gene>
    <name evidence="2" type="ORF">MARIT_0127</name>
</gene>
<dbReference type="KEGG" id="tmar:MARIT_0127"/>
<accession>A0A2H1E5M8</accession>
<evidence type="ECO:0000259" key="1">
    <source>
        <dbReference type="Pfam" id="PF09346"/>
    </source>
</evidence>